<sequence>MSNNKYTDFGFKQIPIEQKEQLVAGVFDSVAQKYDLMNDILSFGIHRSWKKHTINCSGAKAGDKILDLAGGTGDFTEKFSKIVGSTGEVILSDINANMLSVGKERLTNKGIVSNVRFVQANAEQLPFEDNYFDVIVISFGLRNVTNKDKALAEMHRVLKVGGRALVLEFSKPTNQLLESVYNVYSFQLLPLIGDIVANDADSYRYLAESIRKHPDQETLKQMMIDAGFSQVGYQNLTGGITALHRGFKF</sequence>
<keyword evidence="5 6" id="KW-0949">S-adenosyl-L-methionine</keyword>
<feature type="binding site" evidence="6">
    <location>
        <begin position="121"/>
        <end position="122"/>
    </location>
    <ligand>
        <name>S-adenosyl-L-methionine</name>
        <dbReference type="ChEBI" id="CHEBI:59789"/>
    </ligand>
</feature>
<dbReference type="GO" id="GO:0043770">
    <property type="term" value="F:demethylmenaquinone methyltransferase activity"/>
    <property type="evidence" value="ECO:0007669"/>
    <property type="project" value="UniProtKB-UniRule"/>
</dbReference>
<comment type="caution">
    <text evidence="7">The sequence shown here is derived from an EMBL/GenBank/DDBJ whole genome shotgun (WGS) entry which is preliminary data.</text>
</comment>
<evidence type="ECO:0000256" key="2">
    <source>
        <dbReference type="ARBA" id="ARBA00022603"/>
    </source>
</evidence>
<dbReference type="InterPro" id="IPR023576">
    <property type="entry name" value="UbiE/COQ5_MeTrFase_CS"/>
</dbReference>
<dbReference type="GO" id="GO:0032259">
    <property type="term" value="P:methylation"/>
    <property type="evidence" value="ECO:0007669"/>
    <property type="project" value="UniProtKB-KW"/>
</dbReference>
<dbReference type="PANTHER" id="PTHR43591">
    <property type="entry name" value="METHYLTRANSFERASE"/>
    <property type="match status" value="1"/>
</dbReference>
<dbReference type="PROSITE" id="PS01184">
    <property type="entry name" value="UBIE_2"/>
    <property type="match status" value="1"/>
</dbReference>
<protein>
    <recommendedName>
        <fullName evidence="6">Ubiquinone/menaquinone biosynthesis C-methyltransferase UbiE</fullName>
        <ecNumber evidence="6">2.1.1.163</ecNumber>
        <ecNumber evidence="6">2.1.1.201</ecNumber>
    </recommendedName>
    <alternativeName>
        <fullName evidence="6">2-methoxy-6-polyprenyl-1,4-benzoquinol methylase</fullName>
    </alternativeName>
    <alternativeName>
        <fullName evidence="6">Demethylmenaquinone methyltransferase</fullName>
    </alternativeName>
</protein>
<comment type="pathway">
    <text evidence="6">Cofactor biosynthesis; ubiquinone biosynthesis.</text>
</comment>
<accession>A0A3A1Y1S4</accession>
<organism evidence="7 8">
    <name type="scientific">Psittacicella melopsittaci</name>
    <dbReference type="NCBI Taxonomy" id="2028576"/>
    <lineage>
        <taxon>Bacteria</taxon>
        <taxon>Pseudomonadati</taxon>
        <taxon>Pseudomonadota</taxon>
        <taxon>Gammaproteobacteria</taxon>
        <taxon>Pasteurellales</taxon>
        <taxon>Psittacicellaceae</taxon>
        <taxon>Psittacicella</taxon>
    </lineage>
</organism>
<proteinExistence type="inferred from homology"/>
<dbReference type="EC" id="2.1.1.201" evidence="6"/>
<dbReference type="EMBL" id="NRJH01000069">
    <property type="protein sequence ID" value="RIY31401.1"/>
    <property type="molecule type" value="Genomic_DNA"/>
</dbReference>
<evidence type="ECO:0000256" key="5">
    <source>
        <dbReference type="ARBA" id="ARBA00022691"/>
    </source>
</evidence>
<dbReference type="GO" id="GO:0009234">
    <property type="term" value="P:menaquinone biosynthetic process"/>
    <property type="evidence" value="ECO:0007669"/>
    <property type="project" value="UniProtKB-UniRule"/>
</dbReference>
<dbReference type="Proteomes" id="UP000266258">
    <property type="component" value="Unassembled WGS sequence"/>
</dbReference>
<evidence type="ECO:0000313" key="7">
    <source>
        <dbReference type="EMBL" id="RIY31401.1"/>
    </source>
</evidence>
<comment type="function">
    <text evidence="6">Methyltransferase required for the conversion of demethylmenaquinol (DMKH2) to menaquinol (MKH2) and the conversion of 2-polyprenyl-6-methoxy-1,4-benzoquinol (DDMQH2) to 2-polyprenyl-3-methyl-6-methoxy-1,4-benzoquinol (DMQH2).</text>
</comment>
<dbReference type="CDD" id="cd02440">
    <property type="entry name" value="AdoMet_MTases"/>
    <property type="match status" value="1"/>
</dbReference>
<dbReference type="GO" id="GO:0009060">
    <property type="term" value="P:aerobic respiration"/>
    <property type="evidence" value="ECO:0007669"/>
    <property type="project" value="UniProtKB-UniRule"/>
</dbReference>
<dbReference type="NCBIfam" id="TIGR01934">
    <property type="entry name" value="MenG_MenH_UbiE"/>
    <property type="match status" value="1"/>
</dbReference>
<dbReference type="OrthoDB" id="9808140at2"/>
<evidence type="ECO:0000256" key="1">
    <source>
        <dbReference type="ARBA" id="ARBA00022428"/>
    </source>
</evidence>
<keyword evidence="2 6" id="KW-0489">Methyltransferase</keyword>
<dbReference type="UniPathway" id="UPA00232"/>
<dbReference type="GO" id="GO:0008425">
    <property type="term" value="F:2-methoxy-6-polyprenyl-1,4-benzoquinol methyltransferase activity"/>
    <property type="evidence" value="ECO:0007669"/>
    <property type="project" value="UniProtKB-UniRule"/>
</dbReference>
<dbReference type="UniPathway" id="UPA00079">
    <property type="reaction ID" value="UER00169"/>
</dbReference>
<keyword evidence="8" id="KW-1185">Reference proteome</keyword>
<keyword evidence="1 6" id="KW-0474">Menaquinone biosynthesis</keyword>
<evidence type="ECO:0000313" key="8">
    <source>
        <dbReference type="Proteomes" id="UP000266258"/>
    </source>
</evidence>
<dbReference type="EC" id="2.1.1.163" evidence="6"/>
<gene>
    <name evidence="6" type="primary">ubiE</name>
    <name evidence="7" type="ORF">CJP74_07375</name>
</gene>
<comment type="catalytic activity">
    <reaction evidence="6">
        <text>a 2-methoxy-6-(all-trans-polyprenyl)benzene-1,4-diol + S-adenosyl-L-methionine = a 5-methoxy-2-methyl-3-(all-trans-polyprenyl)benzene-1,4-diol + S-adenosyl-L-homocysteine + H(+)</text>
        <dbReference type="Rhea" id="RHEA:28286"/>
        <dbReference type="Rhea" id="RHEA-COMP:10858"/>
        <dbReference type="Rhea" id="RHEA-COMP:10859"/>
        <dbReference type="ChEBI" id="CHEBI:15378"/>
        <dbReference type="ChEBI" id="CHEBI:57856"/>
        <dbReference type="ChEBI" id="CHEBI:59789"/>
        <dbReference type="ChEBI" id="CHEBI:84166"/>
        <dbReference type="ChEBI" id="CHEBI:84167"/>
        <dbReference type="EC" id="2.1.1.201"/>
    </reaction>
</comment>
<dbReference type="InterPro" id="IPR004033">
    <property type="entry name" value="UbiE/COQ5_MeTrFase"/>
</dbReference>
<evidence type="ECO:0000256" key="3">
    <source>
        <dbReference type="ARBA" id="ARBA00022679"/>
    </source>
</evidence>
<reference evidence="7 8" key="1">
    <citation type="submission" date="2017-08" db="EMBL/GenBank/DDBJ databases">
        <title>Reclassification of Bisgaard taxon 37 and 44.</title>
        <authorList>
            <person name="Christensen H."/>
        </authorList>
    </citation>
    <scope>NUCLEOTIDE SEQUENCE [LARGE SCALE GENOMIC DNA]</scope>
    <source>
        <strain evidence="7 8">B96_4</strain>
    </source>
</reference>
<comment type="catalytic activity">
    <reaction evidence="6">
        <text>a 2-demethylmenaquinol + S-adenosyl-L-methionine = a menaquinol + S-adenosyl-L-homocysteine + H(+)</text>
        <dbReference type="Rhea" id="RHEA:42640"/>
        <dbReference type="Rhea" id="RHEA-COMP:9539"/>
        <dbReference type="Rhea" id="RHEA-COMP:9563"/>
        <dbReference type="ChEBI" id="CHEBI:15378"/>
        <dbReference type="ChEBI" id="CHEBI:18151"/>
        <dbReference type="ChEBI" id="CHEBI:55437"/>
        <dbReference type="ChEBI" id="CHEBI:57856"/>
        <dbReference type="ChEBI" id="CHEBI:59789"/>
        <dbReference type="EC" id="2.1.1.163"/>
    </reaction>
</comment>
<dbReference type="FunFam" id="3.40.50.150:FF:000014">
    <property type="entry name" value="Ubiquinone/menaquinone biosynthesis C-methyltransferase UbiE"/>
    <property type="match status" value="1"/>
</dbReference>
<dbReference type="AlphaFoldDB" id="A0A3A1Y1S4"/>
<dbReference type="InterPro" id="IPR029063">
    <property type="entry name" value="SAM-dependent_MTases_sf"/>
</dbReference>
<dbReference type="Gene3D" id="3.40.50.150">
    <property type="entry name" value="Vaccinia Virus protein VP39"/>
    <property type="match status" value="1"/>
</dbReference>
<name>A0A3A1Y1S4_9GAMM</name>
<dbReference type="NCBIfam" id="NF001244">
    <property type="entry name" value="PRK00216.1-5"/>
    <property type="match status" value="1"/>
</dbReference>
<comment type="pathway">
    <text evidence="6">Quinol/quinone metabolism; menaquinone biosynthesis; menaquinol from 1,4-dihydroxy-2-naphthoate: step 2/2.</text>
</comment>
<keyword evidence="4 6" id="KW-0831">Ubiquinone biosynthesis</keyword>
<feature type="binding site" evidence="6">
    <location>
        <position position="138"/>
    </location>
    <ligand>
        <name>S-adenosyl-L-methionine</name>
        <dbReference type="ChEBI" id="CHEBI:59789"/>
    </ligand>
</feature>
<dbReference type="Pfam" id="PF01209">
    <property type="entry name" value="Ubie_methyltran"/>
    <property type="match status" value="1"/>
</dbReference>
<dbReference type="SUPFAM" id="SSF53335">
    <property type="entry name" value="S-adenosyl-L-methionine-dependent methyltransferases"/>
    <property type="match status" value="1"/>
</dbReference>
<dbReference type="RefSeq" id="WP_119497817.1">
    <property type="nucleotide sequence ID" value="NZ_NRJH01000069.1"/>
</dbReference>
<comment type="similarity">
    <text evidence="6">Belongs to the class I-like SAM-binding methyltransferase superfamily. MenG/UbiE family.</text>
</comment>
<feature type="binding site" evidence="6">
    <location>
        <position position="72"/>
    </location>
    <ligand>
        <name>S-adenosyl-L-methionine</name>
        <dbReference type="ChEBI" id="CHEBI:59789"/>
    </ligand>
</feature>
<dbReference type="PROSITE" id="PS01183">
    <property type="entry name" value="UBIE_1"/>
    <property type="match status" value="1"/>
</dbReference>
<feature type="binding site" evidence="6">
    <location>
        <position position="93"/>
    </location>
    <ligand>
        <name>S-adenosyl-L-methionine</name>
        <dbReference type="ChEBI" id="CHEBI:59789"/>
    </ligand>
</feature>
<dbReference type="PANTHER" id="PTHR43591:SF24">
    <property type="entry name" value="2-METHOXY-6-POLYPRENYL-1,4-BENZOQUINOL METHYLASE, MITOCHONDRIAL"/>
    <property type="match status" value="1"/>
</dbReference>
<dbReference type="PROSITE" id="PS51608">
    <property type="entry name" value="SAM_MT_UBIE"/>
    <property type="match status" value="1"/>
</dbReference>
<keyword evidence="3 6" id="KW-0808">Transferase</keyword>
<evidence type="ECO:0000256" key="6">
    <source>
        <dbReference type="HAMAP-Rule" id="MF_01813"/>
    </source>
</evidence>
<dbReference type="NCBIfam" id="NF001240">
    <property type="entry name" value="PRK00216.1-1"/>
    <property type="match status" value="1"/>
</dbReference>
<dbReference type="HAMAP" id="MF_01813">
    <property type="entry name" value="MenG_UbiE_methyltr"/>
    <property type="match status" value="1"/>
</dbReference>
<evidence type="ECO:0000256" key="4">
    <source>
        <dbReference type="ARBA" id="ARBA00022688"/>
    </source>
</evidence>